<keyword evidence="8" id="KW-1185">Reference proteome</keyword>
<dbReference type="EMBL" id="KL197737">
    <property type="protein sequence ID" value="KDQ52926.1"/>
    <property type="molecule type" value="Genomic_DNA"/>
</dbReference>
<dbReference type="PANTHER" id="PTHR24351">
    <property type="entry name" value="RIBOSOMAL PROTEIN S6 KINASE"/>
    <property type="match status" value="1"/>
</dbReference>
<keyword evidence="5" id="KW-0067">ATP-binding</keyword>
<keyword evidence="2" id="KW-0808">Transferase</keyword>
<dbReference type="AlphaFoldDB" id="A0A067PRI8"/>
<dbReference type="OrthoDB" id="193860at2759"/>
<dbReference type="Pfam" id="PF00069">
    <property type="entry name" value="Pkinase"/>
    <property type="match status" value="1"/>
</dbReference>
<dbReference type="InterPro" id="IPR008271">
    <property type="entry name" value="Ser/Thr_kinase_AS"/>
</dbReference>
<evidence type="ECO:0000256" key="2">
    <source>
        <dbReference type="ARBA" id="ARBA00022679"/>
    </source>
</evidence>
<dbReference type="InterPro" id="IPR011009">
    <property type="entry name" value="Kinase-like_dom_sf"/>
</dbReference>
<dbReference type="STRING" id="933084.A0A067PRI8"/>
<protein>
    <recommendedName>
        <fullName evidence="6">Protein kinase domain-containing protein</fullName>
    </recommendedName>
</protein>
<feature type="domain" description="Protein kinase" evidence="6">
    <location>
        <begin position="1"/>
        <end position="96"/>
    </location>
</feature>
<keyword evidence="3" id="KW-0547">Nucleotide-binding</keyword>
<evidence type="ECO:0000259" key="6">
    <source>
        <dbReference type="PROSITE" id="PS50011"/>
    </source>
</evidence>
<dbReference type="SUPFAM" id="SSF56112">
    <property type="entry name" value="Protein kinase-like (PK-like)"/>
    <property type="match status" value="1"/>
</dbReference>
<accession>A0A067PRI8</accession>
<dbReference type="InterPro" id="IPR000719">
    <property type="entry name" value="Prot_kinase_dom"/>
</dbReference>
<dbReference type="GO" id="GO:0005524">
    <property type="term" value="F:ATP binding"/>
    <property type="evidence" value="ECO:0007669"/>
    <property type="project" value="UniProtKB-KW"/>
</dbReference>
<dbReference type="PROSITE" id="PS00108">
    <property type="entry name" value="PROTEIN_KINASE_ST"/>
    <property type="match status" value="1"/>
</dbReference>
<proteinExistence type="predicted"/>
<evidence type="ECO:0000313" key="8">
    <source>
        <dbReference type="Proteomes" id="UP000027265"/>
    </source>
</evidence>
<keyword evidence="1" id="KW-0723">Serine/threonine-protein kinase</keyword>
<keyword evidence="4" id="KW-0418">Kinase</keyword>
<evidence type="ECO:0000256" key="5">
    <source>
        <dbReference type="ARBA" id="ARBA00022840"/>
    </source>
</evidence>
<dbReference type="Proteomes" id="UP000027265">
    <property type="component" value="Unassembled WGS sequence"/>
</dbReference>
<name>A0A067PRI8_9AGAM</name>
<dbReference type="GO" id="GO:0004674">
    <property type="term" value="F:protein serine/threonine kinase activity"/>
    <property type="evidence" value="ECO:0007669"/>
    <property type="project" value="UniProtKB-KW"/>
</dbReference>
<reference evidence="8" key="1">
    <citation type="journal article" date="2014" name="Proc. Natl. Acad. Sci. U.S.A.">
        <title>Extensive sampling of basidiomycete genomes demonstrates inadequacy of the white-rot/brown-rot paradigm for wood decay fungi.</title>
        <authorList>
            <person name="Riley R."/>
            <person name="Salamov A.A."/>
            <person name="Brown D.W."/>
            <person name="Nagy L.G."/>
            <person name="Floudas D."/>
            <person name="Held B.W."/>
            <person name="Levasseur A."/>
            <person name="Lombard V."/>
            <person name="Morin E."/>
            <person name="Otillar R."/>
            <person name="Lindquist E.A."/>
            <person name="Sun H."/>
            <person name="LaButti K.M."/>
            <person name="Schmutz J."/>
            <person name="Jabbour D."/>
            <person name="Luo H."/>
            <person name="Baker S.E."/>
            <person name="Pisabarro A.G."/>
            <person name="Walton J.D."/>
            <person name="Blanchette R.A."/>
            <person name="Henrissat B."/>
            <person name="Martin F."/>
            <person name="Cullen D."/>
            <person name="Hibbett D.S."/>
            <person name="Grigoriev I.V."/>
        </authorList>
    </citation>
    <scope>NUCLEOTIDE SEQUENCE [LARGE SCALE GENOMIC DNA]</scope>
    <source>
        <strain evidence="8">MUCL 33604</strain>
    </source>
</reference>
<sequence length="96" mass="10905">GIMWLHSRGIIHNDIKPENVLIAPDGRCVIADFGSVKFMKKGQRKCYSYAADRTTQPFTTVFYMAPEILTVLDNGVCEYDEAVDWWALGILAYNML</sequence>
<dbReference type="PROSITE" id="PS50011">
    <property type="entry name" value="PROTEIN_KINASE_DOM"/>
    <property type="match status" value="1"/>
</dbReference>
<gene>
    <name evidence="7" type="ORF">JAAARDRAFT_104025</name>
</gene>
<feature type="non-terminal residue" evidence="7">
    <location>
        <position position="96"/>
    </location>
</feature>
<organism evidence="7 8">
    <name type="scientific">Jaapia argillacea MUCL 33604</name>
    <dbReference type="NCBI Taxonomy" id="933084"/>
    <lineage>
        <taxon>Eukaryota</taxon>
        <taxon>Fungi</taxon>
        <taxon>Dikarya</taxon>
        <taxon>Basidiomycota</taxon>
        <taxon>Agaricomycotina</taxon>
        <taxon>Agaricomycetes</taxon>
        <taxon>Agaricomycetidae</taxon>
        <taxon>Jaapiales</taxon>
        <taxon>Jaapiaceae</taxon>
        <taxon>Jaapia</taxon>
    </lineage>
</organism>
<dbReference type="InParanoid" id="A0A067PRI8"/>
<evidence type="ECO:0000256" key="1">
    <source>
        <dbReference type="ARBA" id="ARBA00022527"/>
    </source>
</evidence>
<evidence type="ECO:0000256" key="3">
    <source>
        <dbReference type="ARBA" id="ARBA00022741"/>
    </source>
</evidence>
<evidence type="ECO:0000256" key="4">
    <source>
        <dbReference type="ARBA" id="ARBA00022777"/>
    </source>
</evidence>
<feature type="non-terminal residue" evidence="7">
    <location>
        <position position="1"/>
    </location>
</feature>
<evidence type="ECO:0000313" key="7">
    <source>
        <dbReference type="EMBL" id="KDQ52926.1"/>
    </source>
</evidence>
<dbReference type="Gene3D" id="1.10.510.10">
    <property type="entry name" value="Transferase(Phosphotransferase) domain 1"/>
    <property type="match status" value="1"/>
</dbReference>
<dbReference type="HOGENOM" id="CLU_000288_7_30_1"/>